<dbReference type="PANTHER" id="PTHR35008:SF8">
    <property type="entry name" value="ALCOHOL DEHYDROGENASE CYTOCHROME C SUBUNIT"/>
    <property type="match status" value="1"/>
</dbReference>
<feature type="signal peptide" evidence="5">
    <location>
        <begin position="1"/>
        <end position="18"/>
    </location>
</feature>
<dbReference type="Proteomes" id="UP001597124">
    <property type="component" value="Unassembled WGS sequence"/>
</dbReference>
<keyword evidence="5" id="KW-0732">Signal</keyword>
<proteinExistence type="predicted"/>
<evidence type="ECO:0000256" key="2">
    <source>
        <dbReference type="ARBA" id="ARBA00022723"/>
    </source>
</evidence>
<dbReference type="EMBL" id="JBHTIK010000015">
    <property type="protein sequence ID" value="MFD0850249.1"/>
    <property type="molecule type" value="Genomic_DNA"/>
</dbReference>
<feature type="domain" description="Cytochrome c" evidence="6">
    <location>
        <begin position="16"/>
        <end position="107"/>
    </location>
</feature>
<dbReference type="SUPFAM" id="SSF46626">
    <property type="entry name" value="Cytochrome c"/>
    <property type="match status" value="1"/>
</dbReference>
<keyword evidence="1 4" id="KW-0349">Heme</keyword>
<accession>A0ABW3C9H2</accession>
<dbReference type="InterPro" id="IPR036909">
    <property type="entry name" value="Cyt_c-like_dom_sf"/>
</dbReference>
<feature type="chain" id="PRO_5047186892" evidence="5">
    <location>
        <begin position="19"/>
        <end position="143"/>
    </location>
</feature>
<keyword evidence="2 4" id="KW-0479">Metal-binding</keyword>
<protein>
    <submittedName>
        <fullName evidence="7">C-type cytochrome</fullName>
    </submittedName>
</protein>
<sequence>MIRTAFIIAALFAAPAAAADGPALYKRCAACHLPTGAGVPGAYPPLKADVRALAGKAEGRRYLILAVTRGLAGPITVEGKAYRGVMPAQVLKDDEVAAVLNHVVTTVAGGKGAFTADEVAAVRAEGGKLSASAVAALHDAAAR</sequence>
<evidence type="ECO:0000256" key="1">
    <source>
        <dbReference type="ARBA" id="ARBA00022617"/>
    </source>
</evidence>
<comment type="caution">
    <text evidence="7">The sequence shown here is derived from an EMBL/GenBank/DDBJ whole genome shotgun (WGS) entry which is preliminary data.</text>
</comment>
<dbReference type="InterPro" id="IPR051459">
    <property type="entry name" value="Cytochrome_c-type_DH"/>
</dbReference>
<gene>
    <name evidence="7" type="ORF">ACFQ00_18080</name>
</gene>
<evidence type="ECO:0000256" key="3">
    <source>
        <dbReference type="ARBA" id="ARBA00023004"/>
    </source>
</evidence>
<dbReference type="PROSITE" id="PS51007">
    <property type="entry name" value="CYTC"/>
    <property type="match status" value="1"/>
</dbReference>
<dbReference type="Gene3D" id="1.10.760.10">
    <property type="entry name" value="Cytochrome c-like domain"/>
    <property type="match status" value="1"/>
</dbReference>
<dbReference type="PANTHER" id="PTHR35008">
    <property type="entry name" value="BLL4482 PROTEIN-RELATED"/>
    <property type="match status" value="1"/>
</dbReference>
<dbReference type="InterPro" id="IPR009056">
    <property type="entry name" value="Cyt_c-like_dom"/>
</dbReference>
<keyword evidence="3 4" id="KW-0408">Iron</keyword>
<reference evidence="8" key="1">
    <citation type="journal article" date="2019" name="Int. J. Syst. Evol. Microbiol.">
        <title>The Global Catalogue of Microorganisms (GCM) 10K type strain sequencing project: providing services to taxonomists for standard genome sequencing and annotation.</title>
        <authorList>
            <consortium name="The Broad Institute Genomics Platform"/>
            <consortium name="The Broad Institute Genome Sequencing Center for Infectious Disease"/>
            <person name="Wu L."/>
            <person name="Ma J."/>
        </authorList>
    </citation>
    <scope>NUCLEOTIDE SEQUENCE [LARGE SCALE GENOMIC DNA]</scope>
    <source>
        <strain evidence="8">CCUG 52537</strain>
    </source>
</reference>
<dbReference type="Pfam" id="PF00034">
    <property type="entry name" value="Cytochrom_C"/>
    <property type="match status" value="1"/>
</dbReference>
<dbReference type="RefSeq" id="WP_381494210.1">
    <property type="nucleotide sequence ID" value="NZ_JBHTIK010000015.1"/>
</dbReference>
<organism evidence="7 8">
    <name type="scientific">Sphingosinicella xenopeptidilytica</name>
    <dbReference type="NCBI Taxonomy" id="364098"/>
    <lineage>
        <taxon>Bacteria</taxon>
        <taxon>Pseudomonadati</taxon>
        <taxon>Pseudomonadota</taxon>
        <taxon>Alphaproteobacteria</taxon>
        <taxon>Sphingomonadales</taxon>
        <taxon>Sphingosinicellaceae</taxon>
        <taxon>Sphingosinicella</taxon>
    </lineage>
</organism>
<evidence type="ECO:0000259" key="6">
    <source>
        <dbReference type="PROSITE" id="PS51007"/>
    </source>
</evidence>
<evidence type="ECO:0000256" key="4">
    <source>
        <dbReference type="PROSITE-ProRule" id="PRU00433"/>
    </source>
</evidence>
<name>A0ABW3C9H2_SPHXN</name>
<evidence type="ECO:0000313" key="8">
    <source>
        <dbReference type="Proteomes" id="UP001597124"/>
    </source>
</evidence>
<evidence type="ECO:0000256" key="5">
    <source>
        <dbReference type="SAM" id="SignalP"/>
    </source>
</evidence>
<evidence type="ECO:0000313" key="7">
    <source>
        <dbReference type="EMBL" id="MFD0850249.1"/>
    </source>
</evidence>
<keyword evidence="8" id="KW-1185">Reference proteome</keyword>